<dbReference type="Proteomes" id="UP000604661">
    <property type="component" value="Unassembled WGS sequence"/>
</dbReference>
<protein>
    <submittedName>
        <fullName evidence="1">Uncharacterized protein</fullName>
    </submittedName>
</protein>
<dbReference type="EMBL" id="JACJTE010000084">
    <property type="protein sequence ID" value="MBD2565415.1"/>
    <property type="molecule type" value="Genomic_DNA"/>
</dbReference>
<proteinExistence type="predicted"/>
<name>A0ABR8F5I2_NOSLI</name>
<accession>A0ABR8F5I2</accession>
<comment type="caution">
    <text evidence="1">The sequence shown here is derived from an EMBL/GenBank/DDBJ whole genome shotgun (WGS) entry which is preliminary data.</text>
</comment>
<reference evidence="1 2" key="1">
    <citation type="journal article" date="2020" name="ISME J.">
        <title>Comparative genomics reveals insights into cyanobacterial evolution and habitat adaptation.</title>
        <authorList>
            <person name="Chen M.Y."/>
            <person name="Teng W.K."/>
            <person name="Zhao L."/>
            <person name="Hu C.X."/>
            <person name="Zhou Y.K."/>
            <person name="Han B.P."/>
            <person name="Song L.R."/>
            <person name="Shu W.S."/>
        </authorList>
    </citation>
    <scope>NUCLEOTIDE SEQUENCE [LARGE SCALE GENOMIC DNA]</scope>
    <source>
        <strain evidence="1 2">FACHB-391</strain>
    </source>
</reference>
<evidence type="ECO:0000313" key="2">
    <source>
        <dbReference type="Proteomes" id="UP000604661"/>
    </source>
</evidence>
<gene>
    <name evidence="1" type="ORF">H6G95_33560</name>
</gene>
<keyword evidence="2" id="KW-1185">Reference proteome</keyword>
<sequence length="207" mass="22718">MANILQAEVTVLGTRTLAIHHFGIDALPLEAKEKDGVAGNSPNEWKKTVLMDEERQLFLLPTYFFGAIKNGGKTVKRGKSNFLADIASTLQVMDEQIYIQNSASQPIKLPDPPQIVEAGTVKNEKLPDSYVEVIGVRNPSTKARNIRYRVVVKPGWRCSFTILWDSVVVDRKSLETAIVNAGTLVGIGDGRGSIGYGRFDVTSFAIL</sequence>
<organism evidence="1 2">
    <name type="scientific">Nostoc linckia FACHB-391</name>
    <dbReference type="NCBI Taxonomy" id="2692906"/>
    <lineage>
        <taxon>Bacteria</taxon>
        <taxon>Bacillati</taxon>
        <taxon>Cyanobacteriota</taxon>
        <taxon>Cyanophyceae</taxon>
        <taxon>Nostocales</taxon>
        <taxon>Nostocaceae</taxon>
        <taxon>Nostoc</taxon>
    </lineage>
</organism>
<evidence type="ECO:0000313" key="1">
    <source>
        <dbReference type="EMBL" id="MBD2565415.1"/>
    </source>
</evidence>